<dbReference type="InterPro" id="IPR012337">
    <property type="entry name" value="RNaseH-like_sf"/>
</dbReference>
<protein>
    <recommendedName>
        <fullName evidence="2">DUF659 domain-containing protein</fullName>
    </recommendedName>
</protein>
<feature type="domain" description="DUF659" evidence="2">
    <location>
        <begin position="136"/>
        <end position="193"/>
    </location>
</feature>
<reference evidence="3 4" key="1">
    <citation type="submission" date="2018-04" db="EMBL/GenBank/DDBJ databases">
        <authorList>
            <person name="Vogel A."/>
        </authorList>
    </citation>
    <scope>NUCLEOTIDE SEQUENCE [LARGE SCALE GENOMIC DNA]</scope>
</reference>
<proteinExistence type="predicted"/>
<dbReference type="SUPFAM" id="SSF53098">
    <property type="entry name" value="Ribonuclease H-like"/>
    <property type="match status" value="1"/>
</dbReference>
<keyword evidence="4" id="KW-1185">Reference proteome</keyword>
<gene>
    <name evidence="3" type="ORF">CCAM_LOCUS40241</name>
</gene>
<evidence type="ECO:0000313" key="3">
    <source>
        <dbReference type="EMBL" id="VFQ98465.1"/>
    </source>
</evidence>
<feature type="region of interest" description="Disordered" evidence="1">
    <location>
        <begin position="364"/>
        <end position="398"/>
    </location>
</feature>
<dbReference type="InterPro" id="IPR007021">
    <property type="entry name" value="DUF659"/>
</dbReference>
<dbReference type="Pfam" id="PF04937">
    <property type="entry name" value="DUF659"/>
    <property type="match status" value="1"/>
</dbReference>
<dbReference type="OrthoDB" id="1300625at2759"/>
<accession>A0A484NAN4</accession>
<evidence type="ECO:0000256" key="1">
    <source>
        <dbReference type="SAM" id="MobiDB-lite"/>
    </source>
</evidence>
<feature type="region of interest" description="Disordered" evidence="1">
    <location>
        <begin position="321"/>
        <end position="350"/>
    </location>
</feature>
<feature type="compositionally biased region" description="Acidic residues" evidence="1">
    <location>
        <begin position="388"/>
        <end position="398"/>
    </location>
</feature>
<evidence type="ECO:0000313" key="4">
    <source>
        <dbReference type="Proteomes" id="UP000595140"/>
    </source>
</evidence>
<organism evidence="3 4">
    <name type="scientific">Cuscuta campestris</name>
    <dbReference type="NCBI Taxonomy" id="132261"/>
    <lineage>
        <taxon>Eukaryota</taxon>
        <taxon>Viridiplantae</taxon>
        <taxon>Streptophyta</taxon>
        <taxon>Embryophyta</taxon>
        <taxon>Tracheophyta</taxon>
        <taxon>Spermatophyta</taxon>
        <taxon>Magnoliopsida</taxon>
        <taxon>eudicotyledons</taxon>
        <taxon>Gunneridae</taxon>
        <taxon>Pentapetalae</taxon>
        <taxon>asterids</taxon>
        <taxon>lamiids</taxon>
        <taxon>Solanales</taxon>
        <taxon>Convolvulaceae</taxon>
        <taxon>Cuscuteae</taxon>
        <taxon>Cuscuta</taxon>
        <taxon>Cuscuta subgen. Grammica</taxon>
        <taxon>Cuscuta sect. Cleistogrammica</taxon>
    </lineage>
</organism>
<dbReference type="PANTHER" id="PTHR32166">
    <property type="entry name" value="OSJNBA0013A04.12 PROTEIN"/>
    <property type="match status" value="1"/>
</dbReference>
<dbReference type="AlphaFoldDB" id="A0A484NAN4"/>
<feature type="compositionally biased region" description="Low complexity" evidence="1">
    <location>
        <begin position="330"/>
        <end position="341"/>
    </location>
</feature>
<evidence type="ECO:0000259" key="2">
    <source>
        <dbReference type="Pfam" id="PF04937"/>
    </source>
</evidence>
<name>A0A484NAN4_9ASTE</name>
<dbReference type="EMBL" id="OOIL02006592">
    <property type="protein sequence ID" value="VFQ98465.1"/>
    <property type="molecule type" value="Genomic_DNA"/>
</dbReference>
<dbReference type="PANTHER" id="PTHR32166:SF74">
    <property type="entry name" value="OS05G0256350 PROTEIN"/>
    <property type="match status" value="1"/>
</dbReference>
<dbReference type="Proteomes" id="UP000595140">
    <property type="component" value="Unassembled WGS sequence"/>
</dbReference>
<sequence>MAEKKKTKDQIVLDREVDRQRFREEALIDCGDDDEDDDGIGELAKSKKPKLNRKGPMDMFVSHTHTRQQSAKTMNKQKNLNEEALKELRSRACSAISRWMCDAAIPFNAVNYESFQEMIDAIGNHGPGMRAPSYYENVVQVITDNASSMKSAGDLLMAKYKHLFWTPCAAHCLDLILEDVFKVPDIRNVYNKALKMNSFIYTRPGLVNLMRKFTKLDLVRPGITRFATAALTLGRIHSLRKELRSLFTSEAWTGSKWAQEQKGKQVQRTIFSETFWRGTLKSLKIATPLLKVLRLVDECSEETIHDLTVGDISRASGAEEPIYYTRRVAPSGTTGTSSSTPQPQPQPRRATNIREVIHEEFEEVEEDDYGEETEFVGASNELDHLDDGGLDLTDEDYD</sequence>
<feature type="compositionally biased region" description="Acidic residues" evidence="1">
    <location>
        <begin position="364"/>
        <end position="374"/>
    </location>
</feature>